<dbReference type="EMBL" id="AP024483">
    <property type="protein sequence ID" value="BCS82689.1"/>
    <property type="molecule type" value="Genomic_DNA"/>
</dbReference>
<accession>A0ABM7NRA5</accession>
<evidence type="ECO:0000313" key="1">
    <source>
        <dbReference type="EMBL" id="BCS82689.1"/>
    </source>
</evidence>
<proteinExistence type="predicted"/>
<evidence type="ECO:0000313" key="2">
    <source>
        <dbReference type="Proteomes" id="UP001321479"/>
    </source>
</evidence>
<keyword evidence="2" id="KW-1185">Reference proteome</keyword>
<sequence>MDTWNCTICGLDNCVHLNIDFNDSPIQSTTEIWPQPESHQTMKQTDLILIAGQSRNGFFVRKDVIPTGSMFEVKMTTPFVTDHNRIDLPISDGALKLIYWFFFEKQQRQIVYKQWSYWIDPISEHNVDLISDIVIEDLEVVCFKNYFIEMTENSHLYATPYNLPDKKYQTVPKINGKFYPTRAFVRVLSEYLCFPLRLEKHCSLSLKDDFKQAQKIHQRKF</sequence>
<name>A0ABM7NRA5_9VIRU</name>
<organism evidence="1 2">
    <name type="scientific">Cotonvirus japonicus</name>
    <dbReference type="NCBI Taxonomy" id="2811091"/>
    <lineage>
        <taxon>Viruses</taxon>
        <taxon>Varidnaviria</taxon>
        <taxon>Bamfordvirae</taxon>
        <taxon>Nucleocytoviricota</taxon>
        <taxon>Megaviricetes</taxon>
        <taxon>Imitervirales</taxon>
        <taxon>Mimiviridae</taxon>
        <taxon>Megamimivirinae</taxon>
        <taxon>Cotonvirus</taxon>
        <taxon>Cotonvirus japonicum</taxon>
    </lineage>
</organism>
<reference evidence="1 2" key="1">
    <citation type="submission" date="2021-02" db="EMBL/GenBank/DDBJ databases">
        <title>Cotonvirus japonicus, which uses Golgi apparatus of host cells for its virion factory, phylogenetically links tailed tupanvirus and icosahedral mimivirus.</title>
        <authorList>
            <person name="Takahashi H."/>
            <person name="Fukaya S."/>
            <person name="Song C."/>
            <person name="Murata K."/>
            <person name="Takemura M."/>
        </authorList>
    </citation>
    <scope>NUCLEOTIDE SEQUENCE [LARGE SCALE GENOMIC DNA]</scope>
</reference>
<dbReference type="GeneID" id="80557894"/>
<dbReference type="RefSeq" id="YP_010841297.1">
    <property type="nucleotide sequence ID" value="NC_079139.1"/>
</dbReference>
<protein>
    <submittedName>
        <fullName evidence="1">Uncharacterized protein</fullName>
    </submittedName>
</protein>
<dbReference type="Proteomes" id="UP001321479">
    <property type="component" value="Segment"/>
</dbReference>